<proteinExistence type="predicted"/>
<dbReference type="AlphaFoldDB" id="A0A914MDW4"/>
<dbReference type="Proteomes" id="UP000887563">
    <property type="component" value="Unplaced"/>
</dbReference>
<keyword evidence="1" id="KW-1185">Reference proteome</keyword>
<sequence>MLVRASRLINGLITVLRRLKINDKIILNVSKSAYISPHHQFVESLKQFLHDTRKFPCCRLRLLLLRIAAVVCWRRHCSLVLSMTGVVRGK</sequence>
<accession>A0A914MDW4</accession>
<dbReference type="WBParaSite" id="Minc3s01579g24867">
    <property type="protein sequence ID" value="Minc3s01579g24867"/>
    <property type="gene ID" value="Minc3s01579g24867"/>
</dbReference>
<evidence type="ECO:0000313" key="2">
    <source>
        <dbReference type="WBParaSite" id="Minc3s01579g24867"/>
    </source>
</evidence>
<evidence type="ECO:0000313" key="1">
    <source>
        <dbReference type="Proteomes" id="UP000887563"/>
    </source>
</evidence>
<name>A0A914MDW4_MELIC</name>
<protein>
    <submittedName>
        <fullName evidence="2">Uncharacterized protein</fullName>
    </submittedName>
</protein>
<organism evidence="1 2">
    <name type="scientific">Meloidogyne incognita</name>
    <name type="common">Southern root-knot nematode worm</name>
    <name type="synonym">Oxyuris incognita</name>
    <dbReference type="NCBI Taxonomy" id="6306"/>
    <lineage>
        <taxon>Eukaryota</taxon>
        <taxon>Metazoa</taxon>
        <taxon>Ecdysozoa</taxon>
        <taxon>Nematoda</taxon>
        <taxon>Chromadorea</taxon>
        <taxon>Rhabditida</taxon>
        <taxon>Tylenchina</taxon>
        <taxon>Tylenchomorpha</taxon>
        <taxon>Tylenchoidea</taxon>
        <taxon>Meloidogynidae</taxon>
        <taxon>Meloidogyninae</taxon>
        <taxon>Meloidogyne</taxon>
        <taxon>Meloidogyne incognita group</taxon>
    </lineage>
</organism>
<reference evidence="2" key="1">
    <citation type="submission" date="2022-11" db="UniProtKB">
        <authorList>
            <consortium name="WormBaseParasite"/>
        </authorList>
    </citation>
    <scope>IDENTIFICATION</scope>
</reference>